<reference evidence="1 2" key="1">
    <citation type="submission" date="2019-05" db="EMBL/GenBank/DDBJ databases">
        <title>Another draft genome of Portunus trituberculatus and its Hox gene families provides insights of decapod evolution.</title>
        <authorList>
            <person name="Jeong J.-H."/>
            <person name="Song I."/>
            <person name="Kim S."/>
            <person name="Choi T."/>
            <person name="Kim D."/>
            <person name="Ryu S."/>
            <person name="Kim W."/>
        </authorList>
    </citation>
    <scope>NUCLEOTIDE SEQUENCE [LARGE SCALE GENOMIC DNA]</scope>
    <source>
        <tissue evidence="1">Muscle</tissue>
    </source>
</reference>
<evidence type="ECO:0000313" key="2">
    <source>
        <dbReference type="Proteomes" id="UP000324222"/>
    </source>
</evidence>
<gene>
    <name evidence="1" type="ORF">E2C01_020216</name>
</gene>
<evidence type="ECO:0000313" key="1">
    <source>
        <dbReference type="EMBL" id="MPC27062.1"/>
    </source>
</evidence>
<proteinExistence type="predicted"/>
<dbReference type="AlphaFoldDB" id="A0A5B7DZ78"/>
<sequence length="32" mass="3570">MVTVFTIMILPHKFPSCIKSPTSKQNEYGNAS</sequence>
<dbReference type="Proteomes" id="UP000324222">
    <property type="component" value="Unassembled WGS sequence"/>
</dbReference>
<name>A0A5B7DZ78_PORTR</name>
<accession>A0A5B7DZ78</accession>
<keyword evidence="2" id="KW-1185">Reference proteome</keyword>
<comment type="caution">
    <text evidence="1">The sequence shown here is derived from an EMBL/GenBank/DDBJ whole genome shotgun (WGS) entry which is preliminary data.</text>
</comment>
<dbReference type="EMBL" id="VSRR010001685">
    <property type="protein sequence ID" value="MPC27062.1"/>
    <property type="molecule type" value="Genomic_DNA"/>
</dbReference>
<organism evidence="1 2">
    <name type="scientific">Portunus trituberculatus</name>
    <name type="common">Swimming crab</name>
    <name type="synonym">Neptunus trituberculatus</name>
    <dbReference type="NCBI Taxonomy" id="210409"/>
    <lineage>
        <taxon>Eukaryota</taxon>
        <taxon>Metazoa</taxon>
        <taxon>Ecdysozoa</taxon>
        <taxon>Arthropoda</taxon>
        <taxon>Crustacea</taxon>
        <taxon>Multicrustacea</taxon>
        <taxon>Malacostraca</taxon>
        <taxon>Eumalacostraca</taxon>
        <taxon>Eucarida</taxon>
        <taxon>Decapoda</taxon>
        <taxon>Pleocyemata</taxon>
        <taxon>Brachyura</taxon>
        <taxon>Eubrachyura</taxon>
        <taxon>Portunoidea</taxon>
        <taxon>Portunidae</taxon>
        <taxon>Portuninae</taxon>
        <taxon>Portunus</taxon>
    </lineage>
</organism>
<protein>
    <submittedName>
        <fullName evidence="1">Uncharacterized protein</fullName>
    </submittedName>
</protein>